<dbReference type="Proteomes" id="UP001589818">
    <property type="component" value="Unassembled WGS sequence"/>
</dbReference>
<dbReference type="Pfam" id="PF12833">
    <property type="entry name" value="HTH_18"/>
    <property type="match status" value="1"/>
</dbReference>
<dbReference type="InterPro" id="IPR018060">
    <property type="entry name" value="HTH_AraC"/>
</dbReference>
<evidence type="ECO:0000256" key="2">
    <source>
        <dbReference type="ARBA" id="ARBA00022490"/>
    </source>
</evidence>
<evidence type="ECO:0000259" key="10">
    <source>
        <dbReference type="PROSITE" id="PS50110"/>
    </source>
</evidence>
<evidence type="ECO:0000256" key="8">
    <source>
        <dbReference type="PROSITE-ProRule" id="PRU00169"/>
    </source>
</evidence>
<dbReference type="SMART" id="SM00342">
    <property type="entry name" value="HTH_ARAC"/>
    <property type="match status" value="1"/>
</dbReference>
<organism evidence="11 12">
    <name type="scientific">Paenibacillus mendelii</name>
    <dbReference type="NCBI Taxonomy" id="206163"/>
    <lineage>
        <taxon>Bacteria</taxon>
        <taxon>Bacillati</taxon>
        <taxon>Bacillota</taxon>
        <taxon>Bacilli</taxon>
        <taxon>Bacillales</taxon>
        <taxon>Paenibacillaceae</taxon>
        <taxon>Paenibacillus</taxon>
    </lineage>
</organism>
<dbReference type="SMART" id="SM00448">
    <property type="entry name" value="REC"/>
    <property type="match status" value="1"/>
</dbReference>
<dbReference type="PROSITE" id="PS50110">
    <property type="entry name" value="RESPONSE_REGULATORY"/>
    <property type="match status" value="1"/>
</dbReference>
<comment type="subcellular location">
    <subcellularLocation>
        <location evidence="1">Cytoplasm</location>
    </subcellularLocation>
</comment>
<evidence type="ECO:0000256" key="4">
    <source>
        <dbReference type="ARBA" id="ARBA00023012"/>
    </source>
</evidence>
<feature type="domain" description="HTH araC/xylS-type" evidence="9">
    <location>
        <begin position="434"/>
        <end position="532"/>
    </location>
</feature>
<sequence length="534" mass="60909">MYRVIIVDDEAVIRQGIKKILQRFAPKWEIVGEAEDGISGLQQILRLQPDLAILDIRMPGLTGIECCEQIAVQAPRIHRIILTAYQEFQLAKQAIHHGVLEFITKPLDREELLQTLLKVEALVDGERQEQAQLSSLQHTVRQAAPLAQQLYYHQFLFGYDSHELEQFLVDTGYSVPYKQDNAQVVLLAVSPDWIEKDTFSPFDVELFMYALTKFVQEWYADQPHAFILQDHAGQLIVILQYAADSAAPAEQLAAQLASGLKQGIRDYFKRTATIGISSIHSFADTPKAYQEASLAVTYRIVYGGDQVLSHHALHSERNIPVHLLELMETSLEHLMQGSEQAAYEVLDEVTSSGGLGPIELKRIIVHYMLRLAVQIKEMDQDINQISGKSLQVWLSELESTVTRDSLMEKIKAMIHEICRLILQERSHLDLPLAEKAKQHVRDYLSEGVSLQSVADYLGMNASYFSRWFKYSTNGNFVDFLKECRIEKAKELISQGTHNLQEISKLIGYADVKHFYRVFKERTGYSPSEYKKHCM</sequence>
<keyword evidence="3 8" id="KW-0597">Phosphoprotein</keyword>
<protein>
    <submittedName>
        <fullName evidence="11">Response regulator</fullName>
    </submittedName>
</protein>
<dbReference type="Pfam" id="PF17853">
    <property type="entry name" value="GGDEF_2"/>
    <property type="match status" value="1"/>
</dbReference>
<evidence type="ECO:0000256" key="3">
    <source>
        <dbReference type="ARBA" id="ARBA00022553"/>
    </source>
</evidence>
<dbReference type="EMBL" id="JBHLVF010000017">
    <property type="protein sequence ID" value="MFC0392220.1"/>
    <property type="molecule type" value="Genomic_DNA"/>
</dbReference>
<evidence type="ECO:0000256" key="1">
    <source>
        <dbReference type="ARBA" id="ARBA00004496"/>
    </source>
</evidence>
<dbReference type="SUPFAM" id="SSF46689">
    <property type="entry name" value="Homeodomain-like"/>
    <property type="match status" value="2"/>
</dbReference>
<accession>A0ABV6J8K4</accession>
<evidence type="ECO:0000256" key="6">
    <source>
        <dbReference type="ARBA" id="ARBA00023125"/>
    </source>
</evidence>
<dbReference type="SUPFAM" id="SSF52172">
    <property type="entry name" value="CheY-like"/>
    <property type="match status" value="1"/>
</dbReference>
<dbReference type="Gene3D" id="3.40.50.2300">
    <property type="match status" value="1"/>
</dbReference>
<dbReference type="InterPro" id="IPR020449">
    <property type="entry name" value="Tscrpt_reg_AraC-type_HTH"/>
</dbReference>
<dbReference type="CDD" id="cd17536">
    <property type="entry name" value="REC_YesN-like"/>
    <property type="match status" value="1"/>
</dbReference>
<dbReference type="InterPro" id="IPR001789">
    <property type="entry name" value="Sig_transdc_resp-reg_receiver"/>
</dbReference>
<keyword evidence="12" id="KW-1185">Reference proteome</keyword>
<keyword evidence="4" id="KW-0902">Two-component regulatory system</keyword>
<feature type="domain" description="Response regulatory" evidence="10">
    <location>
        <begin position="3"/>
        <end position="120"/>
    </location>
</feature>
<dbReference type="Pfam" id="PF00072">
    <property type="entry name" value="Response_reg"/>
    <property type="match status" value="1"/>
</dbReference>
<dbReference type="PRINTS" id="PR00032">
    <property type="entry name" value="HTHARAC"/>
</dbReference>
<dbReference type="PANTHER" id="PTHR42713">
    <property type="entry name" value="HISTIDINE KINASE-RELATED"/>
    <property type="match status" value="1"/>
</dbReference>
<dbReference type="InterPro" id="IPR009057">
    <property type="entry name" value="Homeodomain-like_sf"/>
</dbReference>
<dbReference type="RefSeq" id="WP_204819331.1">
    <property type="nucleotide sequence ID" value="NZ_JANHOF010000003.1"/>
</dbReference>
<feature type="modified residue" description="4-aspartylphosphate" evidence="8">
    <location>
        <position position="55"/>
    </location>
</feature>
<evidence type="ECO:0000313" key="12">
    <source>
        <dbReference type="Proteomes" id="UP001589818"/>
    </source>
</evidence>
<name>A0ABV6J8K4_9BACL</name>
<dbReference type="InterPro" id="IPR041522">
    <property type="entry name" value="CdaR_GGDEF"/>
</dbReference>
<evidence type="ECO:0000259" key="9">
    <source>
        <dbReference type="PROSITE" id="PS01124"/>
    </source>
</evidence>
<evidence type="ECO:0000256" key="7">
    <source>
        <dbReference type="ARBA" id="ARBA00023163"/>
    </source>
</evidence>
<reference evidence="11 12" key="1">
    <citation type="submission" date="2024-09" db="EMBL/GenBank/DDBJ databases">
        <authorList>
            <person name="Sun Q."/>
            <person name="Mori K."/>
        </authorList>
    </citation>
    <scope>NUCLEOTIDE SEQUENCE [LARGE SCALE GENOMIC DNA]</scope>
    <source>
        <strain evidence="11 12">CCM 4839</strain>
    </source>
</reference>
<evidence type="ECO:0000313" key="11">
    <source>
        <dbReference type="EMBL" id="MFC0392220.1"/>
    </source>
</evidence>
<dbReference type="Gene3D" id="1.10.10.60">
    <property type="entry name" value="Homeodomain-like"/>
    <property type="match status" value="2"/>
</dbReference>
<dbReference type="PROSITE" id="PS01124">
    <property type="entry name" value="HTH_ARAC_FAMILY_2"/>
    <property type="match status" value="1"/>
</dbReference>
<proteinExistence type="predicted"/>
<keyword evidence="7" id="KW-0804">Transcription</keyword>
<dbReference type="InterPro" id="IPR011006">
    <property type="entry name" value="CheY-like_superfamily"/>
</dbReference>
<gene>
    <name evidence="11" type="ORF">ACFFJ8_12685</name>
</gene>
<dbReference type="PANTHER" id="PTHR42713:SF3">
    <property type="entry name" value="TRANSCRIPTIONAL REGULATORY PROTEIN HPTR"/>
    <property type="match status" value="1"/>
</dbReference>
<evidence type="ECO:0000256" key="5">
    <source>
        <dbReference type="ARBA" id="ARBA00023015"/>
    </source>
</evidence>
<comment type="caution">
    <text evidence="11">The sequence shown here is derived from an EMBL/GenBank/DDBJ whole genome shotgun (WGS) entry which is preliminary data.</text>
</comment>
<dbReference type="InterPro" id="IPR051552">
    <property type="entry name" value="HptR"/>
</dbReference>
<keyword evidence="5" id="KW-0805">Transcription regulation</keyword>
<keyword evidence="6" id="KW-0238">DNA-binding</keyword>
<keyword evidence="2" id="KW-0963">Cytoplasm</keyword>